<dbReference type="InterPro" id="IPR036736">
    <property type="entry name" value="ACP-like_sf"/>
</dbReference>
<dbReference type="InterPro" id="IPR020845">
    <property type="entry name" value="AMP-binding_CS"/>
</dbReference>
<keyword evidence="3" id="KW-0597">Phosphoprotein</keyword>
<dbReference type="InterPro" id="IPR023213">
    <property type="entry name" value="CAT-like_dom_sf"/>
</dbReference>
<dbReference type="GO" id="GO:0043041">
    <property type="term" value="P:amino acid activation for nonribosomal peptide biosynthetic process"/>
    <property type="evidence" value="ECO:0007669"/>
    <property type="project" value="TreeGrafter"/>
</dbReference>
<feature type="domain" description="Carrier" evidence="4">
    <location>
        <begin position="503"/>
        <end position="578"/>
    </location>
</feature>
<evidence type="ECO:0000313" key="6">
    <source>
        <dbReference type="Proteomes" id="UP000546126"/>
    </source>
</evidence>
<dbReference type="InterPro" id="IPR025110">
    <property type="entry name" value="AMP-bd_C"/>
</dbReference>
<dbReference type="GO" id="GO:0005737">
    <property type="term" value="C:cytoplasm"/>
    <property type="evidence" value="ECO:0007669"/>
    <property type="project" value="TreeGrafter"/>
</dbReference>
<dbReference type="Pfam" id="PF13193">
    <property type="entry name" value="AMP-binding_C"/>
    <property type="match status" value="2"/>
</dbReference>
<dbReference type="Gene3D" id="3.40.50.12780">
    <property type="entry name" value="N-terminal domain of ligase-like"/>
    <property type="match status" value="2"/>
</dbReference>
<dbReference type="InterPro" id="IPR000873">
    <property type="entry name" value="AMP-dep_synth/lig_dom"/>
</dbReference>
<evidence type="ECO:0000256" key="3">
    <source>
        <dbReference type="ARBA" id="ARBA00022553"/>
    </source>
</evidence>
<dbReference type="Gene3D" id="3.30.559.10">
    <property type="entry name" value="Chloramphenicol acetyltransferase-like domain"/>
    <property type="match status" value="1"/>
</dbReference>
<evidence type="ECO:0000259" key="4">
    <source>
        <dbReference type="PROSITE" id="PS50075"/>
    </source>
</evidence>
<dbReference type="SUPFAM" id="SSF52777">
    <property type="entry name" value="CoA-dependent acyltransferases"/>
    <property type="match status" value="2"/>
</dbReference>
<gene>
    <name evidence="5" type="ORF">HT134_37425</name>
</gene>
<sequence>MGTFLDTDRVHEAFAGQARRTPEHVAVVAGTTRVTYAELDAHAERIARALRARGTGPGDSVGVCLDRDHTLIAALLGVWKTGAAYVPLDPAYPADRLEFIAADAGMAQLITSGPVARRQEAVLAASGAEALLVEALGEHPQDDGPERGGPADAAYVIYTSGSTGRPKGVVVEHHNVMALLRHEAERYAGELDGMLFATSVCFDPSVTQMFLPLVTGGTVIVADNLLALPTLPAREEVTAVYGAPSALVALLSEPLPAATRMVMAGGEPLTRALVDRIYANPGVRRVVNVYGPTECTVTCTSYEVTRDDKGEPPIGSAYAGSLLSVRDPEGRPLGEGEIGELWVAGPLVGRGYLNRPELTAERFVTDEDGVRHYRTGDLVRRENDVYHYAGRNDDQVKVAGFRVELGEVQGTLTRHPGVNHAAVLTQDDAREVRRLVAYVEPAAGHDDLREDALREWMRRHLPDYMVPSRIAIMDRIPLGPTGKIDRAALPAMEFAPELGPYVAPRTDIERRLAEIVGDVLGVEQVGVHHHFIDLGGHSLAAARICAVIERELGARVALTTFLGRPTIAELAPLIEETATGSGAPRPVRHHGTTRYPLTAAQYGMWLLREVSHTRNATTLAFRLLLTELDSTEPVRAALDGLVREHEVLRTVTVVGPDGEPAAEVRPPAPVPLEEHPYSPGLAERLAVHGFDISADVPLLRAALLWRGERTAELIVVTDHTAYDGWSNAALMEALTGTVTPPAVQVGDVALLERELAADPARTERLRAFWAGELAGAAPPYDLSARAEGGPSRFRGTRLVREVRPETAAGVAALAAATGTTPFAVYFAVLGLLVAAQTDRSDVLLGAAVADRAHPELEGLVGPLVDVLPVRLRLDGELSVRRAVTRAATATARSLDHVGLAPEERLAVSGIERPRGTMLTPVVLSYQPPSVPVRLERDGLAVELLGELSGGGAQAPYTLFVNTTSAGVEVQFEYDVDLFTREEADAFADRLMRLLEAAVAGPDLPLSELRLVTAEERATLLAWGTGAPLPPLETATVAHEVLARAARHPERVAVADGTGELTYAELAAISARVAAAVAEAYASGPAGDRVVGVCLPRDRFLPAALLGVARAGAAYVPLEPDHPAERLRHQLADSGARVVLAAAGTTGTARLLAEPTGATVLDLAALPDGGPIPHEPAPGDLAYVLYTSGSTGRPKGVQVTHANLAAFVAAMRVMPGVRDDDVMLGLTPFSFDVFGFDLWVSLCNGLRLELLDREAALDGHAVARRIDECGVTLLTATPTTLRMLVAAGWAGGGRVRVVSIGEVLDPALADQLAARIGELWNSYGPTETTVYSTMTRITAPAGETVSIGGPLPGERAYVLDQAGRLLPPGVPGELWIGGAGVARGYRGVPSGAFADDPLAPGERRYRTGDLARWRADGTLDFLGRRDQQVKVRGHRIELGEIEAALRESVSDAAVVVHEDHLVGYVVGAADTALLETALRERLPDYMIPRQWVTLDALPTTSSGKTDRAALPRPDRVARAQVPPSSDAELLVAEVWQAVLGLGSVGVDDDFFAVGGHSLAAMLVAGRLREALAMEVPVRLLFERPVLGAFAAAVEKLLMTELEAGR</sequence>
<dbReference type="GO" id="GO:0008610">
    <property type="term" value="P:lipid biosynthetic process"/>
    <property type="evidence" value="ECO:0007669"/>
    <property type="project" value="UniProtKB-ARBA"/>
</dbReference>
<dbReference type="PANTHER" id="PTHR45527:SF1">
    <property type="entry name" value="FATTY ACID SYNTHASE"/>
    <property type="match status" value="1"/>
</dbReference>
<dbReference type="SUPFAM" id="SSF47336">
    <property type="entry name" value="ACP-like"/>
    <property type="match status" value="2"/>
</dbReference>
<dbReference type="Pfam" id="PF00668">
    <property type="entry name" value="Condensation"/>
    <property type="match status" value="1"/>
</dbReference>
<name>A0A7Y6IX93_9ACTN</name>
<dbReference type="GO" id="GO:0031177">
    <property type="term" value="F:phosphopantetheine binding"/>
    <property type="evidence" value="ECO:0007669"/>
    <property type="project" value="InterPro"/>
</dbReference>
<dbReference type="InterPro" id="IPR006162">
    <property type="entry name" value="Ppantetheine_attach_site"/>
</dbReference>
<dbReference type="InterPro" id="IPR001242">
    <property type="entry name" value="Condensation_dom"/>
</dbReference>
<dbReference type="PROSITE" id="PS50075">
    <property type="entry name" value="CARRIER"/>
    <property type="match status" value="2"/>
</dbReference>
<dbReference type="InterPro" id="IPR045851">
    <property type="entry name" value="AMP-bd_C_sf"/>
</dbReference>
<dbReference type="Gene3D" id="3.30.559.30">
    <property type="entry name" value="Nonribosomal peptide synthetase, condensation domain"/>
    <property type="match status" value="1"/>
</dbReference>
<accession>A0A7Y6IX93</accession>
<dbReference type="InterPro" id="IPR010071">
    <property type="entry name" value="AA_adenyl_dom"/>
</dbReference>
<organism evidence="5 6">
    <name type="scientific">Nonomuraea rhodomycinica</name>
    <dbReference type="NCBI Taxonomy" id="1712872"/>
    <lineage>
        <taxon>Bacteria</taxon>
        <taxon>Bacillati</taxon>
        <taxon>Actinomycetota</taxon>
        <taxon>Actinomycetes</taxon>
        <taxon>Streptosporangiales</taxon>
        <taxon>Streptosporangiaceae</taxon>
        <taxon>Nonomuraea</taxon>
    </lineage>
</organism>
<comment type="caution">
    <text evidence="5">The sequence shown here is derived from an EMBL/GenBank/DDBJ whole genome shotgun (WGS) entry which is preliminary data.</text>
</comment>
<dbReference type="Gene3D" id="3.30.300.30">
    <property type="match status" value="2"/>
</dbReference>
<dbReference type="Pfam" id="PF00550">
    <property type="entry name" value="PP-binding"/>
    <property type="match status" value="2"/>
</dbReference>
<evidence type="ECO:0000256" key="1">
    <source>
        <dbReference type="ARBA" id="ARBA00001957"/>
    </source>
</evidence>
<dbReference type="SMART" id="SM00823">
    <property type="entry name" value="PKS_PP"/>
    <property type="match status" value="2"/>
</dbReference>
<evidence type="ECO:0000313" key="5">
    <source>
        <dbReference type="EMBL" id="NUW45756.1"/>
    </source>
</evidence>
<dbReference type="GO" id="GO:0003824">
    <property type="term" value="F:catalytic activity"/>
    <property type="evidence" value="ECO:0007669"/>
    <property type="project" value="InterPro"/>
</dbReference>
<dbReference type="PROSITE" id="PS00012">
    <property type="entry name" value="PHOSPHOPANTETHEINE"/>
    <property type="match status" value="1"/>
</dbReference>
<dbReference type="Pfam" id="PF00501">
    <property type="entry name" value="AMP-binding"/>
    <property type="match status" value="2"/>
</dbReference>
<dbReference type="GO" id="GO:0044550">
    <property type="term" value="P:secondary metabolite biosynthetic process"/>
    <property type="evidence" value="ECO:0007669"/>
    <property type="project" value="TreeGrafter"/>
</dbReference>
<evidence type="ECO:0000256" key="2">
    <source>
        <dbReference type="ARBA" id="ARBA00022450"/>
    </source>
</evidence>
<dbReference type="NCBIfam" id="TIGR01733">
    <property type="entry name" value="AA-adenyl-dom"/>
    <property type="match status" value="2"/>
</dbReference>
<dbReference type="EMBL" id="JABWGO010000013">
    <property type="protein sequence ID" value="NUW45756.1"/>
    <property type="molecule type" value="Genomic_DNA"/>
</dbReference>
<dbReference type="InterPro" id="IPR009081">
    <property type="entry name" value="PP-bd_ACP"/>
</dbReference>
<dbReference type="FunFam" id="1.10.1200.10:FF:000005">
    <property type="entry name" value="Nonribosomal peptide synthetase 1"/>
    <property type="match status" value="1"/>
</dbReference>
<dbReference type="Gene3D" id="1.10.1200.10">
    <property type="entry name" value="ACP-like"/>
    <property type="match status" value="2"/>
</dbReference>
<keyword evidence="2" id="KW-0596">Phosphopantetheine</keyword>
<reference evidence="5 6" key="1">
    <citation type="submission" date="2020-06" db="EMBL/GenBank/DDBJ databases">
        <authorList>
            <person name="Chanama M."/>
        </authorList>
    </citation>
    <scope>NUCLEOTIDE SEQUENCE [LARGE SCALE GENOMIC DNA]</scope>
    <source>
        <strain evidence="5 6">TBRC6557</strain>
    </source>
</reference>
<comment type="cofactor">
    <cofactor evidence="1">
        <name>pantetheine 4'-phosphate</name>
        <dbReference type="ChEBI" id="CHEBI:47942"/>
    </cofactor>
</comment>
<dbReference type="InterPro" id="IPR042099">
    <property type="entry name" value="ANL_N_sf"/>
</dbReference>
<dbReference type="RefSeq" id="WP_175605226.1">
    <property type="nucleotide sequence ID" value="NZ_JABWGO010000013.1"/>
</dbReference>
<feature type="domain" description="Carrier" evidence="4">
    <location>
        <begin position="1521"/>
        <end position="1596"/>
    </location>
</feature>
<dbReference type="InterPro" id="IPR020806">
    <property type="entry name" value="PKS_PP-bd"/>
</dbReference>
<proteinExistence type="predicted"/>
<protein>
    <submittedName>
        <fullName evidence="5">Amino acid adenylation domain-containing protein</fullName>
    </submittedName>
</protein>
<dbReference type="SUPFAM" id="SSF56801">
    <property type="entry name" value="Acetyl-CoA synthetase-like"/>
    <property type="match status" value="2"/>
</dbReference>
<keyword evidence="6" id="KW-1185">Reference proteome</keyword>
<dbReference type="PANTHER" id="PTHR45527">
    <property type="entry name" value="NONRIBOSOMAL PEPTIDE SYNTHETASE"/>
    <property type="match status" value="1"/>
</dbReference>
<dbReference type="Proteomes" id="UP000546126">
    <property type="component" value="Unassembled WGS sequence"/>
</dbReference>
<dbReference type="CDD" id="cd05930">
    <property type="entry name" value="A_NRPS"/>
    <property type="match status" value="1"/>
</dbReference>
<dbReference type="PROSITE" id="PS00455">
    <property type="entry name" value="AMP_BINDING"/>
    <property type="match status" value="2"/>
</dbReference>